<feature type="region of interest" description="Disordered" evidence="2">
    <location>
        <begin position="134"/>
        <end position="179"/>
    </location>
</feature>
<dbReference type="EMBL" id="CBEP010000144">
    <property type="protein sequence ID" value="CDC06129.1"/>
    <property type="molecule type" value="Genomic_DNA"/>
</dbReference>
<accession>R6NCU4</accession>
<comment type="caution">
    <text evidence="3">The sequence shown here is derived from an EMBL/GenBank/DDBJ whole genome shotgun (WGS) entry which is preliminary data.</text>
</comment>
<dbReference type="Proteomes" id="UP000018168">
    <property type="component" value="Unassembled WGS sequence"/>
</dbReference>
<name>R6NCU4_9FIRM</name>
<evidence type="ECO:0000256" key="1">
    <source>
        <dbReference type="SAM" id="Coils"/>
    </source>
</evidence>
<proteinExistence type="predicted"/>
<gene>
    <name evidence="3" type="ORF">BN578_01302</name>
</gene>
<dbReference type="InterPro" id="IPR009636">
    <property type="entry name" value="SCAF"/>
</dbReference>
<keyword evidence="1" id="KW-0175">Coiled coil</keyword>
<feature type="coiled-coil region" evidence="1">
    <location>
        <begin position="27"/>
        <end position="54"/>
    </location>
</feature>
<protein>
    <submittedName>
        <fullName evidence="3">Putative scaffolding protein</fullName>
    </submittedName>
</protein>
<organism evidence="3 4">
    <name type="scientific">[Clostridium] leptum CAG:27</name>
    <dbReference type="NCBI Taxonomy" id="1263068"/>
    <lineage>
        <taxon>Bacteria</taxon>
        <taxon>Bacillati</taxon>
        <taxon>Bacillota</taxon>
        <taxon>Clostridia</taxon>
        <taxon>Eubacteriales</taxon>
        <taxon>Oscillospiraceae</taxon>
        <taxon>Oscillospiraceae incertae sedis</taxon>
    </lineage>
</organism>
<dbReference type="AlphaFoldDB" id="R6NCU4"/>
<evidence type="ECO:0000313" key="3">
    <source>
        <dbReference type="EMBL" id="CDC06129.1"/>
    </source>
</evidence>
<evidence type="ECO:0000313" key="4">
    <source>
        <dbReference type="Proteomes" id="UP000018168"/>
    </source>
</evidence>
<reference evidence="3" key="1">
    <citation type="submission" date="2012-11" db="EMBL/GenBank/DDBJ databases">
        <title>Dependencies among metagenomic species, viruses, plasmids and units of genetic variation.</title>
        <authorList>
            <person name="Nielsen H.B."/>
            <person name="Almeida M."/>
            <person name="Juncker A.S."/>
            <person name="Rasmussen S."/>
            <person name="Li J."/>
            <person name="Sunagawa S."/>
            <person name="Plichta D."/>
            <person name="Gautier L."/>
            <person name="Le Chatelier E."/>
            <person name="Peletier E."/>
            <person name="Bonde I."/>
            <person name="Nielsen T."/>
            <person name="Manichanh C."/>
            <person name="Arumugam M."/>
            <person name="Batto J."/>
            <person name="Santos M.B.Q.D."/>
            <person name="Blom N."/>
            <person name="Borruel N."/>
            <person name="Burgdorf K.S."/>
            <person name="Boumezbeur F."/>
            <person name="Casellas F."/>
            <person name="Dore J."/>
            <person name="Guarner F."/>
            <person name="Hansen T."/>
            <person name="Hildebrand F."/>
            <person name="Kaas R.S."/>
            <person name="Kennedy S."/>
            <person name="Kristiansen K."/>
            <person name="Kultima J.R."/>
            <person name="Leonard P."/>
            <person name="Levenez F."/>
            <person name="Lund O."/>
            <person name="Moumen B."/>
            <person name="Le Paslier D."/>
            <person name="Pons N."/>
            <person name="Pedersen O."/>
            <person name="Prifti E."/>
            <person name="Qin J."/>
            <person name="Raes J."/>
            <person name="Tap J."/>
            <person name="Tims S."/>
            <person name="Ussery D.W."/>
            <person name="Yamada T."/>
            <person name="MetaHit consortium"/>
            <person name="Renault P."/>
            <person name="Sicheritz-Ponten T."/>
            <person name="Bork P."/>
            <person name="Wang J."/>
            <person name="Brunak S."/>
            <person name="Ehrlich S.D."/>
        </authorList>
    </citation>
    <scope>NUCLEOTIDE SEQUENCE [LARGE SCALE GENOMIC DNA]</scope>
</reference>
<dbReference type="Pfam" id="PF06810">
    <property type="entry name" value="Phage_scaffold"/>
    <property type="match status" value="1"/>
</dbReference>
<sequence>MKREDLKAFNLSDEDVQKIMDLHGADIEKQKRSIETLTAERDDFKSRLEEANGKLEGYDPEWKTKAEQAQTEADAKINKIRRGYLLKEAAGGIKFSSESAKKAFLSDLEAAELPVQEDKVLGFEDFLSKYKESDPSAFLPDKPAPTITVPGQGPASKKTGQQLLDEKYKNNPFYHPKGE</sequence>
<evidence type="ECO:0000256" key="2">
    <source>
        <dbReference type="SAM" id="MobiDB-lite"/>
    </source>
</evidence>